<sequence>MTGQNMIQSSKMRHYNVPLLFSLKTLKTTNEHAYPKTFFGKETKAITHV</sequence>
<accession>A0A9K3ENS5</accession>
<dbReference type="AlphaFoldDB" id="A0A9K3ENS5"/>
<reference evidence="1" key="1">
    <citation type="journal article" date="2017" name="Nature">
        <title>The sunflower genome provides insights into oil metabolism, flowering and Asterid evolution.</title>
        <authorList>
            <person name="Badouin H."/>
            <person name="Gouzy J."/>
            <person name="Grassa C.J."/>
            <person name="Murat F."/>
            <person name="Staton S.E."/>
            <person name="Cottret L."/>
            <person name="Lelandais-Briere C."/>
            <person name="Owens G.L."/>
            <person name="Carrere S."/>
            <person name="Mayjonade B."/>
            <person name="Legrand L."/>
            <person name="Gill N."/>
            <person name="Kane N.C."/>
            <person name="Bowers J.E."/>
            <person name="Hubner S."/>
            <person name="Bellec A."/>
            <person name="Berard A."/>
            <person name="Berges H."/>
            <person name="Blanchet N."/>
            <person name="Boniface M.C."/>
            <person name="Brunel D."/>
            <person name="Catrice O."/>
            <person name="Chaidir N."/>
            <person name="Claudel C."/>
            <person name="Donnadieu C."/>
            <person name="Faraut T."/>
            <person name="Fievet G."/>
            <person name="Helmstetter N."/>
            <person name="King M."/>
            <person name="Knapp S.J."/>
            <person name="Lai Z."/>
            <person name="Le Paslier M.C."/>
            <person name="Lippi Y."/>
            <person name="Lorenzon L."/>
            <person name="Mandel J.R."/>
            <person name="Marage G."/>
            <person name="Marchand G."/>
            <person name="Marquand E."/>
            <person name="Bret-Mestries E."/>
            <person name="Morien E."/>
            <person name="Nambeesan S."/>
            <person name="Nguyen T."/>
            <person name="Pegot-Espagnet P."/>
            <person name="Pouilly N."/>
            <person name="Raftis F."/>
            <person name="Sallet E."/>
            <person name="Schiex T."/>
            <person name="Thomas J."/>
            <person name="Vandecasteele C."/>
            <person name="Vares D."/>
            <person name="Vear F."/>
            <person name="Vautrin S."/>
            <person name="Crespi M."/>
            <person name="Mangin B."/>
            <person name="Burke J.M."/>
            <person name="Salse J."/>
            <person name="Munos S."/>
            <person name="Vincourt P."/>
            <person name="Rieseberg L.H."/>
            <person name="Langlade N.B."/>
        </authorList>
    </citation>
    <scope>NUCLEOTIDE SEQUENCE</scope>
    <source>
        <tissue evidence="1">Leaves</tissue>
    </source>
</reference>
<dbReference type="Gramene" id="mRNA:HanXRQr2_Chr12g0522671">
    <property type="protein sequence ID" value="CDS:HanXRQr2_Chr12g0522671.1"/>
    <property type="gene ID" value="HanXRQr2_Chr12g0522671"/>
</dbReference>
<reference evidence="1" key="2">
    <citation type="submission" date="2020-06" db="EMBL/GenBank/DDBJ databases">
        <title>Helianthus annuus Genome sequencing and assembly Release 2.</title>
        <authorList>
            <person name="Gouzy J."/>
            <person name="Langlade N."/>
            <person name="Munos S."/>
        </authorList>
    </citation>
    <scope>NUCLEOTIDE SEQUENCE</scope>
    <source>
        <tissue evidence="1">Leaves</tissue>
    </source>
</reference>
<evidence type="ECO:0000313" key="1">
    <source>
        <dbReference type="EMBL" id="KAF5776294.1"/>
    </source>
</evidence>
<gene>
    <name evidence="1" type="ORF">HanXRQr2_Chr12g0522671</name>
</gene>
<comment type="caution">
    <text evidence="1">The sequence shown here is derived from an EMBL/GenBank/DDBJ whole genome shotgun (WGS) entry which is preliminary data.</text>
</comment>
<name>A0A9K3ENS5_HELAN</name>
<keyword evidence="2" id="KW-1185">Reference proteome</keyword>
<dbReference type="Proteomes" id="UP000215914">
    <property type="component" value="Unassembled WGS sequence"/>
</dbReference>
<evidence type="ECO:0000313" key="2">
    <source>
        <dbReference type="Proteomes" id="UP000215914"/>
    </source>
</evidence>
<proteinExistence type="predicted"/>
<organism evidence="1 2">
    <name type="scientific">Helianthus annuus</name>
    <name type="common">Common sunflower</name>
    <dbReference type="NCBI Taxonomy" id="4232"/>
    <lineage>
        <taxon>Eukaryota</taxon>
        <taxon>Viridiplantae</taxon>
        <taxon>Streptophyta</taxon>
        <taxon>Embryophyta</taxon>
        <taxon>Tracheophyta</taxon>
        <taxon>Spermatophyta</taxon>
        <taxon>Magnoliopsida</taxon>
        <taxon>eudicotyledons</taxon>
        <taxon>Gunneridae</taxon>
        <taxon>Pentapetalae</taxon>
        <taxon>asterids</taxon>
        <taxon>campanulids</taxon>
        <taxon>Asterales</taxon>
        <taxon>Asteraceae</taxon>
        <taxon>Asteroideae</taxon>
        <taxon>Heliantheae alliance</taxon>
        <taxon>Heliantheae</taxon>
        <taxon>Helianthus</taxon>
    </lineage>
</organism>
<protein>
    <submittedName>
        <fullName evidence="1">Uncharacterized protein</fullName>
    </submittedName>
</protein>
<dbReference type="EMBL" id="MNCJ02000327">
    <property type="protein sequence ID" value="KAF5776294.1"/>
    <property type="molecule type" value="Genomic_DNA"/>
</dbReference>